<evidence type="ECO:0000313" key="4">
    <source>
        <dbReference type="Proteomes" id="UP000373269"/>
    </source>
</evidence>
<keyword evidence="1" id="KW-0479">Metal-binding</keyword>
<dbReference type="InterPro" id="IPR004360">
    <property type="entry name" value="Glyas_Fos-R_dOase_dom"/>
</dbReference>
<feature type="domain" description="VOC" evidence="2">
    <location>
        <begin position="9"/>
        <end position="151"/>
    </location>
</feature>
<dbReference type="InterPro" id="IPR029068">
    <property type="entry name" value="Glyas_Bleomycin-R_OHBP_Dase"/>
</dbReference>
<reference evidence="3 4" key="1">
    <citation type="submission" date="2019-11" db="EMBL/GenBank/DDBJ databases">
        <title>Whole Genome Sequencing and Comparative Genomic Analyses of Lysinibacillus pakistanensis LZH-9, a Halotolerant Strain with Excellent COD Removal Capability.</title>
        <authorList>
            <person name="Zhou H."/>
        </authorList>
    </citation>
    <scope>NUCLEOTIDE SEQUENCE [LARGE SCALE GENOMIC DNA]</scope>
    <source>
        <strain evidence="3 4">LZH-9</strain>
    </source>
</reference>
<dbReference type="InterPro" id="IPR037523">
    <property type="entry name" value="VOC_core"/>
</dbReference>
<proteinExistence type="predicted"/>
<evidence type="ECO:0000313" key="3">
    <source>
        <dbReference type="EMBL" id="QGG53743.1"/>
    </source>
</evidence>
<accession>A0ABX6DJE5</accession>
<protein>
    <recommendedName>
        <fullName evidence="2">VOC domain-containing protein</fullName>
    </recommendedName>
</protein>
<evidence type="ECO:0000259" key="2">
    <source>
        <dbReference type="PROSITE" id="PS51819"/>
    </source>
</evidence>
<organism evidence="3 4">
    <name type="scientific">Lysinibacillus pakistanensis</name>
    <dbReference type="NCBI Taxonomy" id="759811"/>
    <lineage>
        <taxon>Bacteria</taxon>
        <taxon>Bacillati</taxon>
        <taxon>Bacillota</taxon>
        <taxon>Bacilli</taxon>
        <taxon>Bacillales</taxon>
        <taxon>Bacillaceae</taxon>
        <taxon>Lysinibacillus</taxon>
    </lineage>
</organism>
<dbReference type="PANTHER" id="PTHR43048">
    <property type="entry name" value="METHYLMALONYL-COA EPIMERASE"/>
    <property type="match status" value="1"/>
</dbReference>
<dbReference type="Proteomes" id="UP000373269">
    <property type="component" value="Chromosome"/>
</dbReference>
<gene>
    <name evidence="3" type="ORF">GDS87_24030</name>
</gene>
<dbReference type="SUPFAM" id="SSF54593">
    <property type="entry name" value="Glyoxalase/Bleomycin resistance protein/Dihydroxybiphenyl dioxygenase"/>
    <property type="match status" value="1"/>
</dbReference>
<dbReference type="Pfam" id="PF00903">
    <property type="entry name" value="Glyoxalase"/>
    <property type="match status" value="1"/>
</dbReference>
<dbReference type="PANTHER" id="PTHR43048:SF3">
    <property type="entry name" value="METHYLMALONYL-COA EPIMERASE, MITOCHONDRIAL"/>
    <property type="match status" value="1"/>
</dbReference>
<sequence>MNVKGKVTGFIHSGITVKDLEISLDFYVNKLGLELISRQISSNEYISDIVELVNLQEVKIAFIRIPGGNEIELLEYVGMERYPGNVRPCDYGSGHICLKVEGIEEMYEYLKLSGVQFRSKKIVEITLGANKGSKAIYMYDPDGYIIELMEKSTN</sequence>
<dbReference type="EMBL" id="CP045835">
    <property type="protein sequence ID" value="QGG53743.1"/>
    <property type="molecule type" value="Genomic_DNA"/>
</dbReference>
<dbReference type="Gene3D" id="3.10.180.10">
    <property type="entry name" value="2,3-Dihydroxybiphenyl 1,2-Dioxygenase, domain 1"/>
    <property type="match status" value="1"/>
</dbReference>
<keyword evidence="4" id="KW-1185">Reference proteome</keyword>
<name>A0ABX6DJE5_9BACI</name>
<dbReference type="InterPro" id="IPR051785">
    <property type="entry name" value="MMCE/EMCE_epimerase"/>
</dbReference>
<evidence type="ECO:0000256" key="1">
    <source>
        <dbReference type="ARBA" id="ARBA00022723"/>
    </source>
</evidence>
<dbReference type="PROSITE" id="PS51819">
    <property type="entry name" value="VOC"/>
    <property type="match status" value="1"/>
</dbReference>